<name>A0ACB5TCQ0_AMBMO</name>
<accession>A0ACB5TCQ0</accession>
<protein>
    <submittedName>
        <fullName evidence="1">Unnamed protein product</fullName>
    </submittedName>
</protein>
<proteinExistence type="predicted"/>
<evidence type="ECO:0000313" key="1">
    <source>
        <dbReference type="EMBL" id="GME85294.1"/>
    </source>
</evidence>
<gene>
    <name evidence="1" type="ORF">Amon02_000751200</name>
</gene>
<comment type="caution">
    <text evidence="1">The sequence shown here is derived from an EMBL/GenBank/DDBJ whole genome shotgun (WGS) entry which is preliminary data.</text>
</comment>
<sequence length="492" mass="53442">MVKDTKYYDLLNISPDADPQSIKKAYRVTALKYHPDKQAAADEQTKAQMTQKFQEITKAYEVLSDKEKRYAYDNYGEDSVGDNSNIVFSTNTTQDLMQQQFSRAKNMFDSIFGQNCSNAGGGGGGGGGGGLCDIFSGFDFPSFQCRPNQAQPNNNNTNNSNQFKKGRNITHTVHLSLLEFYKGKQIKLSLPKRIICPTCQGKGGSKVLTCDICSGSGIIVSERSQGNVFYQRTQMSCAKCHGTGSYIPDECICSVCHGEQLADTKKLIDVQIPAGVQPGFKIVFEKEADEGLDLVPGDLIIIVDTKLKADQNSGFVRRGNDLCSHVKIPLYKALCGGLVKFKNLNGETVNIYVNRGDLNNPIQTKVVKGHGMPVYDEQLKRSDGFGDLIIEFETQFPPVGEMTDQQHDLLVQALQPAGLIGGPSASVPPTVRNKNNKHSNRNNNSGTSSDTNSSSSNNEEFSPIRSAATTATGGPQQGSSGMSSTTSMMAQQ</sequence>
<evidence type="ECO:0000313" key="2">
    <source>
        <dbReference type="Proteomes" id="UP001165064"/>
    </source>
</evidence>
<organism evidence="1 2">
    <name type="scientific">Ambrosiozyma monospora</name>
    <name type="common">Yeast</name>
    <name type="synonym">Endomycopsis monosporus</name>
    <dbReference type="NCBI Taxonomy" id="43982"/>
    <lineage>
        <taxon>Eukaryota</taxon>
        <taxon>Fungi</taxon>
        <taxon>Dikarya</taxon>
        <taxon>Ascomycota</taxon>
        <taxon>Saccharomycotina</taxon>
        <taxon>Pichiomycetes</taxon>
        <taxon>Pichiales</taxon>
        <taxon>Pichiaceae</taxon>
        <taxon>Ambrosiozyma</taxon>
    </lineage>
</organism>
<dbReference type="Proteomes" id="UP001165064">
    <property type="component" value="Unassembled WGS sequence"/>
</dbReference>
<keyword evidence="2" id="KW-1185">Reference proteome</keyword>
<dbReference type="EMBL" id="BSXS01006271">
    <property type="protein sequence ID" value="GME85294.1"/>
    <property type="molecule type" value="Genomic_DNA"/>
</dbReference>
<reference evidence="1" key="1">
    <citation type="submission" date="2023-04" db="EMBL/GenBank/DDBJ databases">
        <title>Ambrosiozyma monospora NBRC 10751.</title>
        <authorList>
            <person name="Ichikawa N."/>
            <person name="Sato H."/>
            <person name="Tonouchi N."/>
        </authorList>
    </citation>
    <scope>NUCLEOTIDE SEQUENCE</scope>
    <source>
        <strain evidence="1">NBRC 10751</strain>
    </source>
</reference>